<reference evidence="3 4" key="1">
    <citation type="submission" date="2020-08" db="EMBL/GenBank/DDBJ databases">
        <title>Genomic Encyclopedia of Type Strains, Phase IV (KMG-IV): sequencing the most valuable type-strain genomes for metagenomic binning, comparative biology and taxonomic classification.</title>
        <authorList>
            <person name="Goeker M."/>
        </authorList>
    </citation>
    <scope>NUCLEOTIDE SEQUENCE [LARGE SCALE GENOMIC DNA]</scope>
    <source>
        <strain evidence="3 4">DSM 23562</strain>
    </source>
</reference>
<proteinExistence type="predicted"/>
<dbReference type="AlphaFoldDB" id="A0A7W9SPJ5"/>
<name>A0A7W9SPJ5_ARMRO</name>
<feature type="region of interest" description="Disordered" evidence="1">
    <location>
        <begin position="1"/>
        <end position="21"/>
    </location>
</feature>
<dbReference type="Proteomes" id="UP000520814">
    <property type="component" value="Unassembled WGS sequence"/>
</dbReference>
<gene>
    <name evidence="3" type="ORF">HNQ39_002288</name>
</gene>
<evidence type="ECO:0000313" key="3">
    <source>
        <dbReference type="EMBL" id="MBB6050497.1"/>
    </source>
</evidence>
<comment type="caution">
    <text evidence="3">The sequence shown here is derived from an EMBL/GenBank/DDBJ whole genome shotgun (WGS) entry which is preliminary data.</text>
</comment>
<organism evidence="3 4">
    <name type="scientific">Armatimonas rosea</name>
    <dbReference type="NCBI Taxonomy" id="685828"/>
    <lineage>
        <taxon>Bacteria</taxon>
        <taxon>Bacillati</taxon>
        <taxon>Armatimonadota</taxon>
        <taxon>Armatimonadia</taxon>
        <taxon>Armatimonadales</taxon>
        <taxon>Armatimonadaceae</taxon>
        <taxon>Armatimonas</taxon>
    </lineage>
</organism>
<sequence length="71" mass="7958">MSNTSEEERVPSPEELPARADRDYFPPLAAKIGDVDKTCLGCLAGITAIVLSFLVWGLVWYLRTPEVQQRH</sequence>
<accession>A0A7W9SPJ5</accession>
<keyword evidence="2" id="KW-1133">Transmembrane helix</keyword>
<keyword evidence="2" id="KW-0472">Membrane</keyword>
<evidence type="ECO:0000256" key="2">
    <source>
        <dbReference type="SAM" id="Phobius"/>
    </source>
</evidence>
<dbReference type="EMBL" id="JACHGW010000002">
    <property type="protein sequence ID" value="MBB6050497.1"/>
    <property type="molecule type" value="Genomic_DNA"/>
</dbReference>
<feature type="transmembrane region" description="Helical" evidence="2">
    <location>
        <begin position="43"/>
        <end position="62"/>
    </location>
</feature>
<evidence type="ECO:0000256" key="1">
    <source>
        <dbReference type="SAM" id="MobiDB-lite"/>
    </source>
</evidence>
<keyword evidence="2" id="KW-0812">Transmembrane</keyword>
<protein>
    <submittedName>
        <fullName evidence="3">Uncharacterized protein</fullName>
    </submittedName>
</protein>
<dbReference type="RefSeq" id="WP_184195559.1">
    <property type="nucleotide sequence ID" value="NZ_JACHGW010000002.1"/>
</dbReference>
<evidence type="ECO:0000313" key="4">
    <source>
        <dbReference type="Proteomes" id="UP000520814"/>
    </source>
</evidence>
<keyword evidence="4" id="KW-1185">Reference proteome</keyword>